<comment type="caution">
    <text evidence="1">The sequence shown here is derived from an EMBL/GenBank/DDBJ whole genome shotgun (WGS) entry which is preliminary data.</text>
</comment>
<gene>
    <name evidence="1" type="ORF">EGT73_05905</name>
</gene>
<dbReference type="Proteomes" id="UP000277537">
    <property type="component" value="Unassembled WGS sequence"/>
</dbReference>
<organism evidence="1 2">
    <name type="scientific">Acinetobacter johnsonii</name>
    <dbReference type="NCBI Taxonomy" id="40214"/>
    <lineage>
        <taxon>Bacteria</taxon>
        <taxon>Pseudomonadati</taxon>
        <taxon>Pseudomonadota</taxon>
        <taxon>Gammaproteobacteria</taxon>
        <taxon>Moraxellales</taxon>
        <taxon>Moraxellaceae</taxon>
        <taxon>Acinetobacter</taxon>
    </lineage>
</organism>
<evidence type="ECO:0000313" key="1">
    <source>
        <dbReference type="EMBL" id="RSE24995.1"/>
    </source>
</evidence>
<proteinExistence type="predicted"/>
<dbReference type="AlphaFoldDB" id="A0A3R9EZ68"/>
<reference evidence="1 2" key="1">
    <citation type="submission" date="2018-10" db="EMBL/GenBank/DDBJ databases">
        <title>Transmission dynamics of multidrug resistant bacteria on intensive care unit surfaces.</title>
        <authorList>
            <person name="D'Souza A.W."/>
            <person name="Potter R.F."/>
            <person name="Wallace M."/>
            <person name="Shupe A."/>
            <person name="Patel S."/>
            <person name="Sun S."/>
            <person name="Gul D."/>
            <person name="Kwon J.H."/>
            <person name="Andleeb S."/>
            <person name="Burnham C.-A.D."/>
            <person name="Dantas G."/>
        </authorList>
    </citation>
    <scope>NUCLEOTIDE SEQUENCE [LARGE SCALE GENOMIC DNA]</scope>
    <source>
        <strain evidence="1 2">AJ_385</strain>
    </source>
</reference>
<evidence type="ECO:0000313" key="2">
    <source>
        <dbReference type="Proteomes" id="UP000277537"/>
    </source>
</evidence>
<sequence length="62" mass="7444">MVDKEKHLILHLKRAFCITYGHGLTHLKKGYLHLNRGLEADQTEYWDIKFRIEALLTFTRFL</sequence>
<name>A0A3R9EZ68_ACIJO</name>
<accession>A0A3R9EZ68</accession>
<dbReference type="EMBL" id="RHXE01000008">
    <property type="protein sequence ID" value="RSE24995.1"/>
    <property type="molecule type" value="Genomic_DNA"/>
</dbReference>
<protein>
    <submittedName>
        <fullName evidence="1">Uncharacterized protein</fullName>
    </submittedName>
</protein>